<evidence type="ECO:0000259" key="1">
    <source>
        <dbReference type="Pfam" id="PF06985"/>
    </source>
</evidence>
<protein>
    <submittedName>
        <fullName evidence="2">Heterokaryon incompatibility protein-domain-containing protein</fullName>
    </submittedName>
</protein>
<proteinExistence type="predicted"/>
<reference evidence="2" key="1">
    <citation type="journal article" date="2023" name="Mol. Phylogenet. Evol.">
        <title>Genome-scale phylogeny and comparative genomics of the fungal order Sordariales.</title>
        <authorList>
            <person name="Hensen N."/>
            <person name="Bonometti L."/>
            <person name="Westerberg I."/>
            <person name="Brannstrom I.O."/>
            <person name="Guillou S."/>
            <person name="Cros-Aarteil S."/>
            <person name="Calhoun S."/>
            <person name="Haridas S."/>
            <person name="Kuo A."/>
            <person name="Mondo S."/>
            <person name="Pangilinan J."/>
            <person name="Riley R."/>
            <person name="LaButti K."/>
            <person name="Andreopoulos B."/>
            <person name="Lipzen A."/>
            <person name="Chen C."/>
            <person name="Yan M."/>
            <person name="Daum C."/>
            <person name="Ng V."/>
            <person name="Clum A."/>
            <person name="Steindorff A."/>
            <person name="Ohm R.A."/>
            <person name="Martin F."/>
            <person name="Silar P."/>
            <person name="Natvig D.O."/>
            <person name="Lalanne C."/>
            <person name="Gautier V."/>
            <person name="Ament-Velasquez S.L."/>
            <person name="Kruys A."/>
            <person name="Hutchinson M.I."/>
            <person name="Powell A.J."/>
            <person name="Barry K."/>
            <person name="Miller A.N."/>
            <person name="Grigoriev I.V."/>
            <person name="Debuchy R."/>
            <person name="Gladieux P."/>
            <person name="Hiltunen Thoren M."/>
            <person name="Johannesson H."/>
        </authorList>
    </citation>
    <scope>NUCLEOTIDE SEQUENCE</scope>
    <source>
        <strain evidence="2">PSN293</strain>
    </source>
</reference>
<organism evidence="2 3">
    <name type="scientific">Rhypophila decipiens</name>
    <dbReference type="NCBI Taxonomy" id="261697"/>
    <lineage>
        <taxon>Eukaryota</taxon>
        <taxon>Fungi</taxon>
        <taxon>Dikarya</taxon>
        <taxon>Ascomycota</taxon>
        <taxon>Pezizomycotina</taxon>
        <taxon>Sordariomycetes</taxon>
        <taxon>Sordariomycetidae</taxon>
        <taxon>Sordariales</taxon>
        <taxon>Naviculisporaceae</taxon>
        <taxon>Rhypophila</taxon>
    </lineage>
</organism>
<evidence type="ECO:0000313" key="3">
    <source>
        <dbReference type="Proteomes" id="UP001301769"/>
    </source>
</evidence>
<keyword evidence="3" id="KW-1185">Reference proteome</keyword>
<dbReference type="Pfam" id="PF06985">
    <property type="entry name" value="HET"/>
    <property type="match status" value="1"/>
</dbReference>
<accession>A0AAN7B465</accession>
<dbReference type="PANTHER" id="PTHR24148:SF64">
    <property type="entry name" value="HETEROKARYON INCOMPATIBILITY DOMAIN-CONTAINING PROTEIN"/>
    <property type="match status" value="1"/>
</dbReference>
<comment type="caution">
    <text evidence="2">The sequence shown here is derived from an EMBL/GenBank/DDBJ whole genome shotgun (WGS) entry which is preliminary data.</text>
</comment>
<dbReference type="InterPro" id="IPR052895">
    <property type="entry name" value="HetReg/Transcr_Mod"/>
</dbReference>
<dbReference type="EMBL" id="MU858133">
    <property type="protein sequence ID" value="KAK4212136.1"/>
    <property type="molecule type" value="Genomic_DNA"/>
</dbReference>
<dbReference type="PANTHER" id="PTHR24148">
    <property type="entry name" value="ANKYRIN REPEAT DOMAIN-CONTAINING PROTEIN 39 HOMOLOG-RELATED"/>
    <property type="match status" value="1"/>
</dbReference>
<feature type="domain" description="Heterokaryon incompatibility" evidence="1">
    <location>
        <begin position="59"/>
        <end position="207"/>
    </location>
</feature>
<sequence length="379" mass="42807">MLGGEQDARWLALSRKAHYEYQQLPHGDFVRYLILHPGKDDEPLSCSLNVSLLDQAPQFEAISYVWGTPLKDQEIECDGKSLFITANLRDALRCVRWPTESRTLWADSICIDQADSWEKGHQVALMARIYRNAKTVLIHIGSQSHGHEDNAAAVVSDVNAVICQTFDKIDMSTWDSFPYPKPDDPLVLDSRWPSISELLRQPWFDRGAPLLSPTGIVNVKLKATFLDTYLSGPHAKEARVFASSSTGIKVDFLTFLGRANRDLKLTDKRDRIYAFLGLAEELTGTGLVMAPDYKSHFLDVYLQFACQYLVSTGDLSLLNSVTHDEQTFGAPIASFIPRWDRRQNYYNLCTQGGPNRSVPRHLFKHPFTFSPATYSKFAP</sequence>
<gene>
    <name evidence="2" type="ORF">QBC37DRAFT_466270</name>
</gene>
<dbReference type="InterPro" id="IPR010730">
    <property type="entry name" value="HET"/>
</dbReference>
<dbReference type="AlphaFoldDB" id="A0AAN7B465"/>
<dbReference type="Proteomes" id="UP001301769">
    <property type="component" value="Unassembled WGS sequence"/>
</dbReference>
<reference evidence="2" key="2">
    <citation type="submission" date="2023-05" db="EMBL/GenBank/DDBJ databases">
        <authorList>
            <consortium name="Lawrence Berkeley National Laboratory"/>
            <person name="Steindorff A."/>
            <person name="Hensen N."/>
            <person name="Bonometti L."/>
            <person name="Westerberg I."/>
            <person name="Brannstrom I.O."/>
            <person name="Guillou S."/>
            <person name="Cros-Aarteil S."/>
            <person name="Calhoun S."/>
            <person name="Haridas S."/>
            <person name="Kuo A."/>
            <person name="Mondo S."/>
            <person name="Pangilinan J."/>
            <person name="Riley R."/>
            <person name="Labutti K."/>
            <person name="Andreopoulos B."/>
            <person name="Lipzen A."/>
            <person name="Chen C."/>
            <person name="Yanf M."/>
            <person name="Daum C."/>
            <person name="Ng V."/>
            <person name="Clum A."/>
            <person name="Ohm R."/>
            <person name="Martin F."/>
            <person name="Silar P."/>
            <person name="Natvig D."/>
            <person name="Lalanne C."/>
            <person name="Gautier V."/>
            <person name="Ament-Velasquez S.L."/>
            <person name="Kruys A."/>
            <person name="Hutchinson M.I."/>
            <person name="Powell A.J."/>
            <person name="Barry K."/>
            <person name="Miller A.N."/>
            <person name="Grigoriev I.V."/>
            <person name="Debuchy R."/>
            <person name="Gladieux P."/>
            <person name="Thoren M.H."/>
            <person name="Johannesson H."/>
        </authorList>
    </citation>
    <scope>NUCLEOTIDE SEQUENCE</scope>
    <source>
        <strain evidence="2">PSN293</strain>
    </source>
</reference>
<name>A0AAN7B465_9PEZI</name>
<evidence type="ECO:0000313" key="2">
    <source>
        <dbReference type="EMBL" id="KAK4212136.1"/>
    </source>
</evidence>